<evidence type="ECO:0000259" key="5">
    <source>
        <dbReference type="PROSITE" id="PS51123"/>
    </source>
</evidence>
<dbReference type="InterPro" id="IPR036737">
    <property type="entry name" value="OmpA-like_sf"/>
</dbReference>
<proteinExistence type="predicted"/>
<dbReference type="InterPro" id="IPR050330">
    <property type="entry name" value="Bact_OuterMem_StrucFunc"/>
</dbReference>
<name>A0A4Q9RB28_9GAMM</name>
<feature type="domain" description="OmpA-like" evidence="5">
    <location>
        <begin position="138"/>
        <end position="255"/>
    </location>
</feature>
<keyword evidence="4" id="KW-0175">Coiled coil</keyword>
<dbReference type="Pfam" id="PF14346">
    <property type="entry name" value="DUF4398"/>
    <property type="match status" value="1"/>
</dbReference>
<dbReference type="PRINTS" id="PR01021">
    <property type="entry name" value="OMPADOMAIN"/>
</dbReference>
<feature type="coiled-coil region" evidence="4">
    <location>
        <begin position="19"/>
        <end position="46"/>
    </location>
</feature>
<dbReference type="PROSITE" id="PS51123">
    <property type="entry name" value="OMPA_2"/>
    <property type="match status" value="1"/>
</dbReference>
<dbReference type="AlphaFoldDB" id="A0A4Q9RB28"/>
<dbReference type="InterPro" id="IPR006665">
    <property type="entry name" value="OmpA-like"/>
</dbReference>
<dbReference type="CDD" id="cd07185">
    <property type="entry name" value="OmpA_C-like"/>
    <property type="match status" value="1"/>
</dbReference>
<evidence type="ECO:0000256" key="2">
    <source>
        <dbReference type="ARBA" id="ARBA00023136"/>
    </source>
</evidence>
<feature type="coiled-coil region" evidence="4">
    <location>
        <begin position="86"/>
        <end position="113"/>
    </location>
</feature>
<evidence type="ECO:0000256" key="1">
    <source>
        <dbReference type="ARBA" id="ARBA00004442"/>
    </source>
</evidence>
<dbReference type="Gene3D" id="3.30.1330.60">
    <property type="entry name" value="OmpA-like domain"/>
    <property type="match status" value="1"/>
</dbReference>
<dbReference type="InterPro" id="IPR006664">
    <property type="entry name" value="OMP_bac"/>
</dbReference>
<evidence type="ECO:0000256" key="4">
    <source>
        <dbReference type="SAM" id="Coils"/>
    </source>
</evidence>
<comment type="subcellular location">
    <subcellularLocation>
        <location evidence="1">Cell outer membrane</location>
    </subcellularLocation>
</comment>
<dbReference type="PANTHER" id="PTHR30329:SF20">
    <property type="entry name" value="EXPORTED PROTEIN"/>
    <property type="match status" value="1"/>
</dbReference>
<dbReference type="PROSITE" id="PS51257">
    <property type="entry name" value="PROKAR_LIPOPROTEIN"/>
    <property type="match status" value="1"/>
</dbReference>
<evidence type="ECO:0000256" key="3">
    <source>
        <dbReference type="PROSITE-ProRule" id="PRU00473"/>
    </source>
</evidence>
<reference evidence="6 7" key="1">
    <citation type="submission" date="2018-06" db="EMBL/GenBank/DDBJ databases">
        <title>Three novel Pseudomonas species isolated from symptomatic oak.</title>
        <authorList>
            <person name="Bueno-Gonzalez V."/>
            <person name="Brady C."/>
        </authorList>
    </citation>
    <scope>NUCLEOTIDE SEQUENCE [LARGE SCALE GENOMIC DNA]</scope>
    <source>
        <strain evidence="6 7">P17C</strain>
    </source>
</reference>
<dbReference type="Pfam" id="PF00691">
    <property type="entry name" value="OmpA"/>
    <property type="match status" value="1"/>
</dbReference>
<organism evidence="6 7">
    <name type="scientific">Stutzerimonas kirkiae</name>
    <dbReference type="NCBI Taxonomy" id="2211392"/>
    <lineage>
        <taxon>Bacteria</taxon>
        <taxon>Pseudomonadati</taxon>
        <taxon>Pseudomonadota</taxon>
        <taxon>Gammaproteobacteria</taxon>
        <taxon>Pseudomonadales</taxon>
        <taxon>Pseudomonadaceae</taxon>
        <taxon>Stutzerimonas</taxon>
    </lineage>
</organism>
<dbReference type="EMBL" id="QJUP01000009">
    <property type="protein sequence ID" value="TBU97384.1"/>
    <property type="molecule type" value="Genomic_DNA"/>
</dbReference>
<protein>
    <recommendedName>
        <fullName evidence="5">OmpA-like domain-containing protein</fullName>
    </recommendedName>
</protein>
<dbReference type="SUPFAM" id="SSF103088">
    <property type="entry name" value="OmpA-like"/>
    <property type="match status" value="1"/>
</dbReference>
<dbReference type="GO" id="GO:0009279">
    <property type="term" value="C:cell outer membrane"/>
    <property type="evidence" value="ECO:0007669"/>
    <property type="project" value="UniProtKB-SubCell"/>
</dbReference>
<dbReference type="InterPro" id="IPR025511">
    <property type="entry name" value="DUF4398"/>
</dbReference>
<evidence type="ECO:0000313" key="7">
    <source>
        <dbReference type="Proteomes" id="UP000292639"/>
    </source>
</evidence>
<dbReference type="RefSeq" id="WP_131185567.1">
    <property type="nucleotide sequence ID" value="NZ_QJUO01000030.1"/>
</dbReference>
<dbReference type="PANTHER" id="PTHR30329">
    <property type="entry name" value="STATOR ELEMENT OF FLAGELLAR MOTOR COMPLEX"/>
    <property type="match status" value="1"/>
</dbReference>
<keyword evidence="7" id="KW-1185">Reference proteome</keyword>
<gene>
    <name evidence="6" type="ORF">DNJ96_08795</name>
</gene>
<sequence length="262" mass="29308">MKISMLAPLLALGLAGCATEEQTRALAEAEAAYRALQDDQAIMREAPKDVLRAAETLERAQRFQGYLGSGEDVRHYSYLSQRYSQIAREHAELAQGRERERQLQRQRERMQLALQGARVAVPRQDQQEQLISLAATETDRGLLMTLGDVLFPANSTELSPAANRTLLKLVQFLQLNPARSVRIEGYTDNRGDEEDNQRLSRARAQVVADLLVSLGVEASRIDVVGYGHLYPLAENASARGRAQNRRVEILFSDEQGRLAPLR</sequence>
<comment type="caution">
    <text evidence="6">The sequence shown here is derived from an EMBL/GenBank/DDBJ whole genome shotgun (WGS) entry which is preliminary data.</text>
</comment>
<accession>A0A4Q9RB28</accession>
<keyword evidence="2 3" id="KW-0472">Membrane</keyword>
<dbReference type="Proteomes" id="UP000292639">
    <property type="component" value="Unassembled WGS sequence"/>
</dbReference>
<evidence type="ECO:0000313" key="6">
    <source>
        <dbReference type="EMBL" id="TBU97384.1"/>
    </source>
</evidence>